<gene>
    <name evidence="1" type="ORF">JET18_16185</name>
</gene>
<organism evidence="1 2">
    <name type="scientific">Chryseobacterium endalhagicum</name>
    <dbReference type="NCBI Taxonomy" id="2797638"/>
    <lineage>
        <taxon>Bacteria</taxon>
        <taxon>Pseudomonadati</taxon>
        <taxon>Bacteroidota</taxon>
        <taxon>Flavobacteriia</taxon>
        <taxon>Flavobacteriales</taxon>
        <taxon>Weeksellaceae</taxon>
        <taxon>Chryseobacterium group</taxon>
        <taxon>Chryseobacterium</taxon>
    </lineage>
</organism>
<comment type="caution">
    <text evidence="1">The sequence shown here is derived from an EMBL/GenBank/DDBJ whole genome shotgun (WGS) entry which is preliminary data.</text>
</comment>
<evidence type="ECO:0000313" key="2">
    <source>
        <dbReference type="Proteomes" id="UP000661696"/>
    </source>
</evidence>
<reference evidence="1 2" key="1">
    <citation type="submission" date="2020-12" db="EMBL/GenBank/DDBJ databases">
        <title>Chryseobacterium endoalhailicus sp. nov., isolated from seed of leguminous plant.</title>
        <authorList>
            <person name="Zhang X."/>
        </authorList>
    </citation>
    <scope>NUCLEOTIDE SEQUENCE [LARGE SCALE GENOMIC DNA]</scope>
    <source>
        <strain evidence="1 2">L7</strain>
    </source>
</reference>
<sequence length="112" mass="13166">MEIRKILHSESKGHNASLLNYDEAVALFKSLDWTDDYTFYNQEFGSSYLQLKTLSPNEVFDNKDIKVEILLDENIIEFAVTKVTREEAVELIHYYFEHDEIGNIDSYSTEYI</sequence>
<dbReference type="Proteomes" id="UP000661696">
    <property type="component" value="Unassembled WGS sequence"/>
</dbReference>
<dbReference type="EMBL" id="JAELVM010000003">
    <property type="protein sequence ID" value="MBL1222392.1"/>
    <property type="molecule type" value="Genomic_DNA"/>
</dbReference>
<keyword evidence="2" id="KW-1185">Reference proteome</keyword>
<name>A0ABS1QJ65_9FLAO</name>
<proteinExistence type="predicted"/>
<accession>A0ABS1QJ65</accession>
<dbReference type="RefSeq" id="WP_202092731.1">
    <property type="nucleotide sequence ID" value="NZ_JAELVM010000003.1"/>
</dbReference>
<protein>
    <submittedName>
        <fullName evidence="1">Uncharacterized protein</fullName>
    </submittedName>
</protein>
<evidence type="ECO:0000313" key="1">
    <source>
        <dbReference type="EMBL" id="MBL1222392.1"/>
    </source>
</evidence>